<gene>
    <name evidence="2" type="ordered locus">SpiGrapes_1470</name>
</gene>
<dbReference type="Gene3D" id="3.40.630.30">
    <property type="match status" value="1"/>
</dbReference>
<organism evidence="2 3">
    <name type="scientific">Sphaerochaeta pleomorpha (strain ATCC BAA-1885 / DSM 22778 / Grapes)</name>
    <dbReference type="NCBI Taxonomy" id="158190"/>
    <lineage>
        <taxon>Bacteria</taxon>
        <taxon>Pseudomonadati</taxon>
        <taxon>Spirochaetota</taxon>
        <taxon>Spirochaetia</taxon>
        <taxon>Spirochaetales</taxon>
        <taxon>Sphaerochaetaceae</taxon>
        <taxon>Sphaerochaeta</taxon>
    </lineage>
</organism>
<dbReference type="InterPro" id="IPR000182">
    <property type="entry name" value="GNAT_dom"/>
</dbReference>
<dbReference type="Proteomes" id="UP000005632">
    <property type="component" value="Chromosome"/>
</dbReference>
<dbReference type="eggNOG" id="COG3393">
    <property type="taxonomic scope" value="Bacteria"/>
</dbReference>
<sequence>MEVRKILNCDIPLVLEYIKKEREMNLFLEGDIEQYGLEGPIVELFAFSEPWDCILLRYFQNYVIYSSNEDYKAADVAAFLKDKKVQVISGKESLLKMISPYYPSLKIQGTYLCRCESGTKRETVYGNREIRKLDSNDAESLAALYKTIKEFSKPYIEHEAEKIQELKESLGLASLAFGLFEGPLLVSAGYATAKTKSGAMIVGVATREGYRQKGYATQVVDALCSESFDSGLSFLCLFYDNPKAGEIYRKIGFKEIGRWGMLKF</sequence>
<dbReference type="HOGENOM" id="CLU_087533_0_0_12"/>
<dbReference type="EMBL" id="CP003155">
    <property type="protein sequence ID" value="AEV29281.1"/>
    <property type="molecule type" value="Genomic_DNA"/>
</dbReference>
<reference evidence="2 3" key="1">
    <citation type="submission" date="2011-11" db="EMBL/GenBank/DDBJ databases">
        <title>Complete sequence of Spirochaeta sp. grapes.</title>
        <authorList>
            <consortium name="US DOE Joint Genome Institute"/>
            <person name="Lucas S."/>
            <person name="Han J."/>
            <person name="Lapidus A."/>
            <person name="Cheng J.-F."/>
            <person name="Goodwin L."/>
            <person name="Pitluck S."/>
            <person name="Peters L."/>
            <person name="Ovchinnikova G."/>
            <person name="Munk A.C."/>
            <person name="Detter J.C."/>
            <person name="Han C."/>
            <person name="Tapia R."/>
            <person name="Land M."/>
            <person name="Hauser L."/>
            <person name="Kyrpides N."/>
            <person name="Ivanova N."/>
            <person name="Pagani I."/>
            <person name="Ritalahtilisa K."/>
            <person name="Loeffler F."/>
            <person name="Woyke T."/>
        </authorList>
    </citation>
    <scope>NUCLEOTIDE SEQUENCE [LARGE SCALE GENOMIC DNA]</scope>
    <source>
        <strain evidence="3">ATCC BAA-1885 / DSM 22778 / Grapes</strain>
    </source>
</reference>
<protein>
    <submittedName>
        <fullName evidence="2">Putative acyltransferase</fullName>
    </submittedName>
</protein>
<dbReference type="Pfam" id="PF00583">
    <property type="entry name" value="Acetyltransf_1"/>
    <property type="match status" value="1"/>
</dbReference>
<name>G8QV45_SPHPG</name>
<dbReference type="GO" id="GO:0016747">
    <property type="term" value="F:acyltransferase activity, transferring groups other than amino-acyl groups"/>
    <property type="evidence" value="ECO:0007669"/>
    <property type="project" value="InterPro"/>
</dbReference>
<keyword evidence="3" id="KW-1185">Reference proteome</keyword>
<dbReference type="KEGG" id="sgp:SpiGrapes_1470"/>
<dbReference type="AlphaFoldDB" id="G8QV45"/>
<dbReference type="STRING" id="158190.SpiGrapes_1470"/>
<feature type="domain" description="N-acetyltransferase" evidence="1">
    <location>
        <begin position="128"/>
        <end position="264"/>
    </location>
</feature>
<keyword evidence="2" id="KW-0808">Transferase</keyword>
<keyword evidence="2" id="KW-0012">Acyltransferase</keyword>
<proteinExistence type="predicted"/>
<dbReference type="SUPFAM" id="SSF55729">
    <property type="entry name" value="Acyl-CoA N-acyltransferases (Nat)"/>
    <property type="match status" value="1"/>
</dbReference>
<dbReference type="InterPro" id="IPR016181">
    <property type="entry name" value="Acyl_CoA_acyltransferase"/>
</dbReference>
<dbReference type="PROSITE" id="PS51186">
    <property type="entry name" value="GNAT"/>
    <property type="match status" value="1"/>
</dbReference>
<dbReference type="RefSeq" id="WP_014270129.1">
    <property type="nucleotide sequence ID" value="NC_016633.1"/>
</dbReference>
<evidence type="ECO:0000313" key="2">
    <source>
        <dbReference type="EMBL" id="AEV29281.1"/>
    </source>
</evidence>
<evidence type="ECO:0000313" key="3">
    <source>
        <dbReference type="Proteomes" id="UP000005632"/>
    </source>
</evidence>
<evidence type="ECO:0000259" key="1">
    <source>
        <dbReference type="PROSITE" id="PS51186"/>
    </source>
</evidence>
<accession>G8QV45</accession>